<dbReference type="GO" id="GO:0016887">
    <property type="term" value="F:ATP hydrolysis activity"/>
    <property type="evidence" value="ECO:0007669"/>
    <property type="project" value="InterPro"/>
</dbReference>
<feature type="transmembrane region" description="Helical" evidence="10">
    <location>
        <begin position="236"/>
        <end position="262"/>
    </location>
</feature>
<dbReference type="RefSeq" id="WP_169096429.1">
    <property type="nucleotide sequence ID" value="NZ_JABBVZ010000005.1"/>
</dbReference>
<comment type="subcellular location">
    <subcellularLocation>
        <location evidence="1">Cell membrane</location>
        <topology evidence="1">Multi-pass membrane protein</topology>
    </subcellularLocation>
</comment>
<evidence type="ECO:0000256" key="5">
    <source>
        <dbReference type="ARBA" id="ARBA00022741"/>
    </source>
</evidence>
<keyword evidence="9 10" id="KW-0472">Membrane</keyword>
<keyword evidence="6" id="KW-0788">Thiol protease</keyword>
<evidence type="ECO:0000256" key="8">
    <source>
        <dbReference type="ARBA" id="ARBA00022989"/>
    </source>
</evidence>
<dbReference type="InterPro" id="IPR003593">
    <property type="entry name" value="AAA+_ATPase"/>
</dbReference>
<evidence type="ECO:0000256" key="6">
    <source>
        <dbReference type="ARBA" id="ARBA00022807"/>
    </source>
</evidence>
<sequence length="587" mass="64720">MDVRLWRQLKSGKTLALGLGVTSLLMGVLIVLQAGVLSRIVSLIYIDHDTLGRIETLALVLLGVIALRAITTGFQEHWALRGAAEIQGELRKRFVDTLLNQGPTDQRLESGAMVTLAVQGIDDLEVFLARYFPQIIVTAAVPAVVWGGVMLHDWVSGAILLVTLPLIPLFMVLIGRQAENHSKRQIFLLTRLSGHFLDVLHGLDTLKLFGQSKRQTKTVYNHSEAFRASTMATLRIAFLSGLVLELIASLSMAFIAVAVGLRLIHSDLSFQTAFMVLVLTPEFYIPWRNLGAKFHDGLKGAAAAKEIFDLMDRPVQALTGGSRIPKGQGPWPLAWEDVSFRYPGRTVEALSHLSLRLEPGEHLAVVGRSGSGKTTFVELLLGLSQFTGTITIDGIPLTELDLDWWRRNVSWVTQRPYLFDGTIRDNLLAVAPHAVSDDLQDALTQSGAWGFVHALPQGVDTNIGQEGLRLSGGQRQRLALARAFLKDSPLIVFDEPTQNLDLAAEWALLGAMERLGRGRSTITIAHRLATVAESDRILVLDKGQMAQWGDAVELRHIAGPYRALLDAYQRKEPIRHERESHPAHQVL</sequence>
<dbReference type="SUPFAM" id="SSF90123">
    <property type="entry name" value="ABC transporter transmembrane region"/>
    <property type="match status" value="1"/>
</dbReference>
<dbReference type="NCBIfam" id="TIGR02857">
    <property type="entry name" value="CydD"/>
    <property type="match status" value="1"/>
</dbReference>
<dbReference type="InterPro" id="IPR011527">
    <property type="entry name" value="ABC1_TM_dom"/>
</dbReference>
<evidence type="ECO:0000256" key="9">
    <source>
        <dbReference type="ARBA" id="ARBA00023136"/>
    </source>
</evidence>
<proteinExistence type="predicted"/>
<dbReference type="Proteomes" id="UP000533476">
    <property type="component" value="Unassembled WGS sequence"/>
</dbReference>
<keyword evidence="2" id="KW-0813">Transport</keyword>
<dbReference type="EMBL" id="JABBVZ010000005">
    <property type="protein sequence ID" value="NMP21264.1"/>
    <property type="molecule type" value="Genomic_DNA"/>
</dbReference>
<keyword evidence="14" id="KW-1185">Reference proteome</keyword>
<feature type="domain" description="ABC transporter" evidence="11">
    <location>
        <begin position="333"/>
        <end position="567"/>
    </location>
</feature>
<organism evidence="13 14">
    <name type="scientific">Sulfobacillus harzensis</name>
    <dbReference type="NCBI Taxonomy" id="2729629"/>
    <lineage>
        <taxon>Bacteria</taxon>
        <taxon>Bacillati</taxon>
        <taxon>Bacillota</taxon>
        <taxon>Clostridia</taxon>
        <taxon>Eubacteriales</taxon>
        <taxon>Clostridiales Family XVII. Incertae Sedis</taxon>
        <taxon>Sulfobacillus</taxon>
    </lineage>
</organism>
<dbReference type="PANTHER" id="PTHR24221">
    <property type="entry name" value="ATP-BINDING CASSETTE SUB-FAMILY B"/>
    <property type="match status" value="1"/>
</dbReference>
<dbReference type="InterPro" id="IPR014216">
    <property type="entry name" value="ABC_transptr_CydD"/>
</dbReference>
<feature type="domain" description="ABC transmembrane type-1" evidence="12">
    <location>
        <begin position="17"/>
        <end position="299"/>
    </location>
</feature>
<dbReference type="InterPro" id="IPR039421">
    <property type="entry name" value="Type_1_exporter"/>
</dbReference>
<protein>
    <submittedName>
        <fullName evidence="13">Thiol reductant ABC exporter subunit CydD</fullName>
    </submittedName>
</protein>
<reference evidence="13 14" key="1">
    <citation type="submission" date="2020-04" db="EMBL/GenBank/DDBJ databases">
        <authorList>
            <person name="Zhang R."/>
            <person name="Schippers A."/>
        </authorList>
    </citation>
    <scope>NUCLEOTIDE SEQUENCE [LARGE SCALE GENOMIC DNA]</scope>
    <source>
        <strain evidence="13 14">DSM 109850</strain>
    </source>
</reference>
<dbReference type="Gene3D" id="1.20.1560.10">
    <property type="entry name" value="ABC transporter type 1, transmembrane domain"/>
    <property type="match status" value="1"/>
</dbReference>
<dbReference type="GO" id="GO:0005524">
    <property type="term" value="F:ATP binding"/>
    <property type="evidence" value="ECO:0007669"/>
    <property type="project" value="UniProtKB-KW"/>
</dbReference>
<gene>
    <name evidence="13" type="primary">cydD</name>
    <name evidence="13" type="ORF">HIJ39_02685</name>
</gene>
<keyword evidence="6" id="KW-0378">Hydrolase</keyword>
<keyword evidence="6" id="KW-0645">Protease</keyword>
<comment type="caution">
    <text evidence="13">The sequence shown here is derived from an EMBL/GenBank/DDBJ whole genome shotgun (WGS) entry which is preliminary data.</text>
</comment>
<feature type="transmembrane region" description="Helical" evidence="10">
    <location>
        <begin position="155"/>
        <end position="174"/>
    </location>
</feature>
<dbReference type="InterPro" id="IPR036640">
    <property type="entry name" value="ABC1_TM_sf"/>
</dbReference>
<keyword evidence="3" id="KW-1003">Cell membrane</keyword>
<evidence type="ECO:0000259" key="11">
    <source>
        <dbReference type="PROSITE" id="PS50893"/>
    </source>
</evidence>
<keyword evidence="5" id="KW-0547">Nucleotide-binding</keyword>
<name>A0A7Y0L3L7_9FIRM</name>
<dbReference type="Pfam" id="PF00664">
    <property type="entry name" value="ABC_membrane"/>
    <property type="match status" value="1"/>
</dbReference>
<dbReference type="InterPro" id="IPR017871">
    <property type="entry name" value="ABC_transporter-like_CS"/>
</dbReference>
<evidence type="ECO:0000313" key="14">
    <source>
        <dbReference type="Proteomes" id="UP000533476"/>
    </source>
</evidence>
<dbReference type="PROSITE" id="PS50929">
    <property type="entry name" value="ABC_TM1F"/>
    <property type="match status" value="1"/>
</dbReference>
<dbReference type="InterPro" id="IPR003439">
    <property type="entry name" value="ABC_transporter-like_ATP-bd"/>
</dbReference>
<dbReference type="AlphaFoldDB" id="A0A7Y0L3L7"/>
<keyword evidence="8 10" id="KW-1133">Transmembrane helix</keyword>
<evidence type="ECO:0000256" key="3">
    <source>
        <dbReference type="ARBA" id="ARBA00022475"/>
    </source>
</evidence>
<dbReference type="SMART" id="SM00382">
    <property type="entry name" value="AAA"/>
    <property type="match status" value="1"/>
</dbReference>
<dbReference type="GO" id="GO:0042883">
    <property type="term" value="P:cysteine transport"/>
    <property type="evidence" value="ECO:0007669"/>
    <property type="project" value="InterPro"/>
</dbReference>
<dbReference type="InterPro" id="IPR027417">
    <property type="entry name" value="P-loop_NTPase"/>
</dbReference>
<dbReference type="GO" id="GO:0140359">
    <property type="term" value="F:ABC-type transporter activity"/>
    <property type="evidence" value="ECO:0007669"/>
    <property type="project" value="InterPro"/>
</dbReference>
<evidence type="ECO:0000259" key="12">
    <source>
        <dbReference type="PROSITE" id="PS50929"/>
    </source>
</evidence>
<evidence type="ECO:0000256" key="4">
    <source>
        <dbReference type="ARBA" id="ARBA00022692"/>
    </source>
</evidence>
<feature type="transmembrane region" description="Helical" evidence="10">
    <location>
        <begin position="21"/>
        <end position="46"/>
    </location>
</feature>
<feature type="transmembrane region" description="Helical" evidence="10">
    <location>
        <begin position="131"/>
        <end position="149"/>
    </location>
</feature>
<dbReference type="GO" id="GO:0008234">
    <property type="term" value="F:cysteine-type peptidase activity"/>
    <property type="evidence" value="ECO:0007669"/>
    <property type="project" value="UniProtKB-KW"/>
</dbReference>
<dbReference type="CDD" id="cd03228">
    <property type="entry name" value="ABCC_MRP_Like"/>
    <property type="match status" value="1"/>
</dbReference>
<evidence type="ECO:0000256" key="2">
    <source>
        <dbReference type="ARBA" id="ARBA00022448"/>
    </source>
</evidence>
<evidence type="ECO:0000256" key="7">
    <source>
        <dbReference type="ARBA" id="ARBA00022840"/>
    </source>
</evidence>
<evidence type="ECO:0000256" key="10">
    <source>
        <dbReference type="SAM" id="Phobius"/>
    </source>
</evidence>
<keyword evidence="7" id="KW-0067">ATP-binding</keyword>
<dbReference type="PANTHER" id="PTHR24221:SF590">
    <property type="entry name" value="COMPONENT LINKED WITH THE ASSEMBLY OF CYTOCHROME' TRANSPORT TRANSMEMBRANE ATP-BINDING PROTEIN ABC TRANSPORTER CYDD-RELATED"/>
    <property type="match status" value="1"/>
</dbReference>
<evidence type="ECO:0000313" key="13">
    <source>
        <dbReference type="EMBL" id="NMP21264.1"/>
    </source>
</evidence>
<dbReference type="SUPFAM" id="SSF52540">
    <property type="entry name" value="P-loop containing nucleoside triphosphate hydrolases"/>
    <property type="match status" value="1"/>
</dbReference>
<dbReference type="Pfam" id="PF00005">
    <property type="entry name" value="ABC_tran"/>
    <property type="match status" value="1"/>
</dbReference>
<dbReference type="FunFam" id="3.40.50.300:FF:000299">
    <property type="entry name" value="ABC transporter ATP-binding protein/permease"/>
    <property type="match status" value="1"/>
</dbReference>
<evidence type="ECO:0000256" key="1">
    <source>
        <dbReference type="ARBA" id="ARBA00004651"/>
    </source>
</evidence>
<dbReference type="GO" id="GO:0005886">
    <property type="term" value="C:plasma membrane"/>
    <property type="evidence" value="ECO:0007669"/>
    <property type="project" value="UniProtKB-SubCell"/>
</dbReference>
<keyword evidence="4 10" id="KW-0812">Transmembrane</keyword>
<dbReference type="Gene3D" id="3.40.50.300">
    <property type="entry name" value="P-loop containing nucleotide triphosphate hydrolases"/>
    <property type="match status" value="1"/>
</dbReference>
<dbReference type="CDD" id="cd18584">
    <property type="entry name" value="ABC_6TM_AarD_CydD"/>
    <property type="match status" value="1"/>
</dbReference>
<dbReference type="PROSITE" id="PS00211">
    <property type="entry name" value="ABC_TRANSPORTER_1"/>
    <property type="match status" value="1"/>
</dbReference>
<accession>A0A7Y0L3L7</accession>
<dbReference type="PROSITE" id="PS50893">
    <property type="entry name" value="ABC_TRANSPORTER_2"/>
    <property type="match status" value="1"/>
</dbReference>